<keyword evidence="2" id="KW-0472">Membrane</keyword>
<proteinExistence type="predicted"/>
<dbReference type="GO" id="GO:0006629">
    <property type="term" value="P:lipid metabolic process"/>
    <property type="evidence" value="ECO:0007669"/>
    <property type="project" value="UniProtKB-KW"/>
</dbReference>
<feature type="transmembrane region" description="Helical" evidence="2">
    <location>
        <begin position="160"/>
        <end position="178"/>
    </location>
</feature>
<protein>
    <submittedName>
        <fullName evidence="3">Omega-6 fatty acid desaturase</fullName>
    </submittedName>
</protein>
<evidence type="ECO:0000256" key="1">
    <source>
        <dbReference type="ARBA" id="ARBA00023098"/>
    </source>
</evidence>
<keyword evidence="2" id="KW-1133">Transmembrane helix</keyword>
<dbReference type="AlphaFoldDB" id="A0A6A2YCP2"/>
<keyword evidence="1" id="KW-0443">Lipid metabolism</keyword>
<keyword evidence="4" id="KW-1185">Reference proteome</keyword>
<dbReference type="EMBL" id="VEPZ02001388">
    <property type="protein sequence ID" value="KAE8676096.1"/>
    <property type="molecule type" value="Genomic_DNA"/>
</dbReference>
<comment type="caution">
    <text evidence="3">The sequence shown here is derived from an EMBL/GenBank/DDBJ whole genome shotgun (WGS) entry which is preliminary data.</text>
</comment>
<evidence type="ECO:0000256" key="2">
    <source>
        <dbReference type="SAM" id="Phobius"/>
    </source>
</evidence>
<dbReference type="GO" id="GO:0016491">
    <property type="term" value="F:oxidoreductase activity"/>
    <property type="evidence" value="ECO:0007669"/>
    <property type="project" value="InterPro"/>
</dbReference>
<accession>A0A6A2YCP2</accession>
<keyword evidence="2" id="KW-0812">Transmembrane</keyword>
<name>A0A6A2YCP2_HIBSY</name>
<dbReference type="InterPro" id="IPR012171">
    <property type="entry name" value="Fatty_acid_desaturase"/>
</dbReference>
<sequence>MACKILDSVFLCLGPCQRPIRSQRIATFFNSKYLSFEVFEIDDVKAWTSVLIYATSCALGIFMISKASWYLLPLVWAWTGTTVTGVSRSRVQGAVDRSRSRPNVDLELQEDTAWHPVWKEEFEGSPFLRKAIMFSFGPFRPWMSIAHWNFRPNEVKRVKMSLACVFAFMAVGWPLIIYKTEIMGWIKFWIMPWLGYHFWAQLTGTVHCDYPHWIEILCLDISVHIPHHVSSRIPSYNLRAAHRSIQEN</sequence>
<evidence type="ECO:0000313" key="4">
    <source>
        <dbReference type="Proteomes" id="UP000436088"/>
    </source>
</evidence>
<reference evidence="3" key="1">
    <citation type="submission" date="2019-09" db="EMBL/GenBank/DDBJ databases">
        <title>Draft genome information of white flower Hibiscus syriacus.</title>
        <authorList>
            <person name="Kim Y.-M."/>
        </authorList>
    </citation>
    <scope>NUCLEOTIDE SEQUENCE [LARGE SCALE GENOMIC DNA]</scope>
    <source>
        <strain evidence="3">YM2019G1</strain>
    </source>
</reference>
<dbReference type="PANTHER" id="PTHR32100">
    <property type="entry name" value="OMEGA-6 FATTY ACID DESATURASE, CHLOROPLASTIC"/>
    <property type="match status" value="1"/>
</dbReference>
<dbReference type="Proteomes" id="UP000436088">
    <property type="component" value="Unassembled WGS sequence"/>
</dbReference>
<gene>
    <name evidence="3" type="ORF">F3Y22_tig00111633pilonHSYRG00040</name>
</gene>
<evidence type="ECO:0000313" key="3">
    <source>
        <dbReference type="EMBL" id="KAE8676096.1"/>
    </source>
</evidence>
<feature type="transmembrane region" description="Helical" evidence="2">
    <location>
        <begin position="50"/>
        <end position="72"/>
    </location>
</feature>
<organism evidence="3 4">
    <name type="scientific">Hibiscus syriacus</name>
    <name type="common">Rose of Sharon</name>
    <dbReference type="NCBI Taxonomy" id="106335"/>
    <lineage>
        <taxon>Eukaryota</taxon>
        <taxon>Viridiplantae</taxon>
        <taxon>Streptophyta</taxon>
        <taxon>Embryophyta</taxon>
        <taxon>Tracheophyta</taxon>
        <taxon>Spermatophyta</taxon>
        <taxon>Magnoliopsida</taxon>
        <taxon>eudicotyledons</taxon>
        <taxon>Gunneridae</taxon>
        <taxon>Pentapetalae</taxon>
        <taxon>rosids</taxon>
        <taxon>malvids</taxon>
        <taxon>Malvales</taxon>
        <taxon>Malvaceae</taxon>
        <taxon>Malvoideae</taxon>
        <taxon>Hibiscus</taxon>
    </lineage>
</organism>